<reference evidence="1 2" key="1">
    <citation type="submission" date="2016-07" db="EMBL/GenBank/DDBJ databases">
        <authorList>
            <consortium name="Pathogen Informatics"/>
        </authorList>
    </citation>
    <scope>NUCLEOTIDE SEQUENCE [LARGE SCALE GENOMIC DNA]</scope>
</reference>
<dbReference type="VEuPathDB" id="PlasmoDB:PVW1_040032100"/>
<dbReference type="AlphaFoldDB" id="A0A1G4E9R5"/>
<dbReference type="Pfam" id="PF05795">
    <property type="entry name" value="Plasmodium_Vir"/>
    <property type="match status" value="2"/>
</dbReference>
<sequence length="326" mass="38300">MVVQKDKSVSQNIIIRFSYNELPSEKFYDWLDTFFISIPRYSNECNNLSEPYNGNHEIKGLCAKVVKYIKFDPKISNEKHMKAHHCNLFNYWIYEQLDSYYKDKTHIPVHIFGDFLRVLSGLEYYQNENTCKLDYSIPTVQNRKERKELYEYCIDYKTILEKYNPCKDKCNKYCAYVEKKIPLFEKYQTFCSASDKSNCPDFYENCKNYDPKVLLKQLKCKDEMEKEKAQLKDAPVTNLSGTTSISFPSIESLSEYGNVFLGVVVTSMTSGFLYKFTPLGTRIRNGLLWNNNNISNLNTNSYELFVQESYSPYSGEEQHYIGYHAS</sequence>
<dbReference type="VEuPathDB" id="PlasmoDB:PVP01_0010450"/>
<gene>
    <name evidence="1" type="ORF">PVC01_000025300</name>
</gene>
<dbReference type="InterPro" id="IPR008780">
    <property type="entry name" value="Plasmodium_Vir"/>
</dbReference>
<proteinExistence type="predicted"/>
<accession>A0A1G4E9R5</accession>
<evidence type="ECO:0000313" key="1">
    <source>
        <dbReference type="EMBL" id="SCA59864.1"/>
    </source>
</evidence>
<dbReference type="EMBL" id="FLYI01000044">
    <property type="protein sequence ID" value="SCA59864.1"/>
    <property type="molecule type" value="Genomic_DNA"/>
</dbReference>
<dbReference type="VEuPathDB" id="PlasmoDB:PVPAM_060008800"/>
<dbReference type="VEuPathDB" id="PlasmoDB:PVX_027690"/>
<organism evidence="1 2">
    <name type="scientific">Plasmodium vivax</name>
    <name type="common">malaria parasite P. vivax</name>
    <dbReference type="NCBI Taxonomy" id="5855"/>
    <lineage>
        <taxon>Eukaryota</taxon>
        <taxon>Sar</taxon>
        <taxon>Alveolata</taxon>
        <taxon>Apicomplexa</taxon>
        <taxon>Aconoidasida</taxon>
        <taxon>Haemosporida</taxon>
        <taxon>Plasmodiidae</taxon>
        <taxon>Plasmodium</taxon>
        <taxon>Plasmodium (Plasmodium)</taxon>
    </lineage>
</organism>
<name>A0A1G4E9R5_PLAVI</name>
<evidence type="ECO:0000313" key="2">
    <source>
        <dbReference type="Proteomes" id="UP000305196"/>
    </source>
</evidence>
<dbReference type="Proteomes" id="UP000305196">
    <property type="component" value="Unassembled WGS sequence"/>
</dbReference>
<protein>
    <submittedName>
        <fullName evidence="1">Vir protein, putative</fullName>
    </submittedName>
</protein>